<keyword evidence="2" id="KW-1185">Reference proteome</keyword>
<accession>A0ACC2DZ13</accession>
<organism evidence="1 2">
    <name type="scientific">Diphasiastrum complanatum</name>
    <name type="common">Issler's clubmoss</name>
    <name type="synonym">Lycopodium complanatum</name>
    <dbReference type="NCBI Taxonomy" id="34168"/>
    <lineage>
        <taxon>Eukaryota</taxon>
        <taxon>Viridiplantae</taxon>
        <taxon>Streptophyta</taxon>
        <taxon>Embryophyta</taxon>
        <taxon>Tracheophyta</taxon>
        <taxon>Lycopodiopsida</taxon>
        <taxon>Lycopodiales</taxon>
        <taxon>Lycopodiaceae</taxon>
        <taxon>Lycopodioideae</taxon>
        <taxon>Diphasiastrum</taxon>
    </lineage>
</organism>
<dbReference type="Proteomes" id="UP001162992">
    <property type="component" value="Chromosome 4"/>
</dbReference>
<gene>
    <name evidence="1" type="ORF">O6H91_04G092300</name>
</gene>
<sequence>MSLPFMDGSHGRHALGKAALTPFPLFTFAHDPSALVDTTTTNLLTLQSGNKDLNNNEDVAGQMELVPVGQSSGYQRNFHHPESHGGNLHDDDAECPHMEDDDEGHLANRLDQNILQQKKEFKRSWREEWKIRHKWVYPVRKEGGELRLKCHWCTIFNMDSVFAKEGCSTIQMSALTTHAKSEAHKIAESRWDGCDMNLTTLDVPDSSWDMGAYPITDSIIASFLGDKSYTNGNDRTDADIGETAEDVEPNARGNGRKRKLSLNKGETLGSIMQKNNSRVVEVLLDAEKGRNKRHATDVALAKRHFQLEEQKIHIEQQRLDFEKMRFEGTMALGQGYITALTNIGNGLLKIGNAMEAYKKS</sequence>
<reference evidence="2" key="1">
    <citation type="journal article" date="2024" name="Proc. Natl. Acad. Sci. U.S.A.">
        <title>Extraordinary preservation of gene collinearity over three hundred million years revealed in homosporous lycophytes.</title>
        <authorList>
            <person name="Li C."/>
            <person name="Wickell D."/>
            <person name="Kuo L.Y."/>
            <person name="Chen X."/>
            <person name="Nie B."/>
            <person name="Liao X."/>
            <person name="Peng D."/>
            <person name="Ji J."/>
            <person name="Jenkins J."/>
            <person name="Williams M."/>
            <person name="Shu S."/>
            <person name="Plott C."/>
            <person name="Barry K."/>
            <person name="Rajasekar S."/>
            <person name="Grimwood J."/>
            <person name="Han X."/>
            <person name="Sun S."/>
            <person name="Hou Z."/>
            <person name="He W."/>
            <person name="Dai G."/>
            <person name="Sun C."/>
            <person name="Schmutz J."/>
            <person name="Leebens-Mack J.H."/>
            <person name="Li F.W."/>
            <person name="Wang L."/>
        </authorList>
    </citation>
    <scope>NUCLEOTIDE SEQUENCE [LARGE SCALE GENOMIC DNA]</scope>
    <source>
        <strain evidence="2">cv. PW_Plant_1</strain>
    </source>
</reference>
<name>A0ACC2DZ13_DIPCM</name>
<comment type="caution">
    <text evidence="1">The sequence shown here is derived from an EMBL/GenBank/DDBJ whole genome shotgun (WGS) entry which is preliminary data.</text>
</comment>
<evidence type="ECO:0000313" key="2">
    <source>
        <dbReference type="Proteomes" id="UP001162992"/>
    </source>
</evidence>
<protein>
    <submittedName>
        <fullName evidence="1">Uncharacterized protein</fullName>
    </submittedName>
</protein>
<dbReference type="EMBL" id="CM055095">
    <property type="protein sequence ID" value="KAJ7559588.1"/>
    <property type="molecule type" value="Genomic_DNA"/>
</dbReference>
<proteinExistence type="predicted"/>
<evidence type="ECO:0000313" key="1">
    <source>
        <dbReference type="EMBL" id="KAJ7559588.1"/>
    </source>
</evidence>